<accession>A0ABP0XLX3</accession>
<evidence type="ECO:0000313" key="4">
    <source>
        <dbReference type="EMBL" id="CAK9309164.1"/>
    </source>
</evidence>
<dbReference type="Gene3D" id="3.10.450.10">
    <property type="match status" value="1"/>
</dbReference>
<dbReference type="InterPro" id="IPR000010">
    <property type="entry name" value="Cystatin_dom"/>
</dbReference>
<organism evidence="4 5">
    <name type="scientific">Citrullus colocynthis</name>
    <name type="common">colocynth</name>
    <dbReference type="NCBI Taxonomy" id="252529"/>
    <lineage>
        <taxon>Eukaryota</taxon>
        <taxon>Viridiplantae</taxon>
        <taxon>Streptophyta</taxon>
        <taxon>Embryophyta</taxon>
        <taxon>Tracheophyta</taxon>
        <taxon>Spermatophyta</taxon>
        <taxon>Magnoliopsida</taxon>
        <taxon>eudicotyledons</taxon>
        <taxon>Gunneridae</taxon>
        <taxon>Pentapetalae</taxon>
        <taxon>rosids</taxon>
        <taxon>fabids</taxon>
        <taxon>Cucurbitales</taxon>
        <taxon>Cucurbitaceae</taxon>
        <taxon>Benincaseae</taxon>
        <taxon>Citrullus</taxon>
    </lineage>
</organism>
<feature type="domain" description="Cystatin" evidence="3">
    <location>
        <begin position="28"/>
        <end position="103"/>
    </location>
</feature>
<dbReference type="InterPro" id="IPR046350">
    <property type="entry name" value="Cystatin_sf"/>
</dbReference>
<protein>
    <recommendedName>
        <fullName evidence="3">Cystatin domain-containing protein</fullName>
    </recommendedName>
</protein>
<dbReference type="Proteomes" id="UP001642487">
    <property type="component" value="Chromosome 1"/>
</dbReference>
<dbReference type="EMBL" id="OZ021735">
    <property type="protein sequence ID" value="CAK9309164.1"/>
    <property type="molecule type" value="Genomic_DNA"/>
</dbReference>
<dbReference type="SUPFAM" id="SSF54403">
    <property type="entry name" value="Cystatin/monellin"/>
    <property type="match status" value="1"/>
</dbReference>
<dbReference type="Pfam" id="PF16845">
    <property type="entry name" value="SQAPI"/>
    <property type="match status" value="1"/>
</dbReference>
<reference evidence="4 5" key="1">
    <citation type="submission" date="2024-03" db="EMBL/GenBank/DDBJ databases">
        <authorList>
            <person name="Gkanogiannis A."/>
            <person name="Becerra Lopez-Lavalle L."/>
        </authorList>
    </citation>
    <scope>NUCLEOTIDE SEQUENCE [LARGE SCALE GENOMIC DNA]</scope>
</reference>
<evidence type="ECO:0000313" key="5">
    <source>
        <dbReference type="Proteomes" id="UP001642487"/>
    </source>
</evidence>
<keyword evidence="5" id="KW-1185">Reference proteome</keyword>
<evidence type="ECO:0000256" key="2">
    <source>
        <dbReference type="ARBA" id="ARBA00022704"/>
    </source>
</evidence>
<evidence type="ECO:0000256" key="1">
    <source>
        <dbReference type="ARBA" id="ARBA00022690"/>
    </source>
</evidence>
<name>A0ABP0XLX3_9ROSI</name>
<evidence type="ECO:0000259" key="3">
    <source>
        <dbReference type="Pfam" id="PF16845"/>
    </source>
</evidence>
<keyword evidence="2" id="KW-0789">Thiol protease inhibitor</keyword>
<keyword evidence="1" id="KW-0646">Protease inhibitor</keyword>
<proteinExistence type="predicted"/>
<sequence>MSCGAISNTNHELKDRKKGYVWVTWTQIPNLGDPFVKIIAEFAVEEYNKKYKKQWKCKGIQQGWYTVMENNQTQYRFHLEQDEVPEGDENIYEAVVSGSVQSHDLPLLLKNKNLILFMPYFNY</sequence>
<gene>
    <name evidence="4" type="ORF">CITCOLO1_LOCUS703</name>
</gene>